<dbReference type="GO" id="GO:0006355">
    <property type="term" value="P:regulation of DNA-templated transcription"/>
    <property type="evidence" value="ECO:0007669"/>
    <property type="project" value="InterPro"/>
</dbReference>
<dbReference type="SUPFAM" id="SSF50998">
    <property type="entry name" value="Quinoprotein alcohol dehydrogenase-like"/>
    <property type="match status" value="1"/>
</dbReference>
<dbReference type="InterPro" id="IPR006594">
    <property type="entry name" value="LisH"/>
</dbReference>
<evidence type="ECO:0000259" key="5">
    <source>
        <dbReference type="PROSITE" id="PS50897"/>
    </source>
</evidence>
<keyword evidence="2" id="KW-0677">Repeat</keyword>
<keyword evidence="6" id="KW-1185">Reference proteome</keyword>
<dbReference type="InterPro" id="IPR001680">
    <property type="entry name" value="WD40_rpt"/>
</dbReference>
<feature type="repeat" description="WD" evidence="3">
    <location>
        <begin position="451"/>
        <end position="494"/>
    </location>
</feature>
<dbReference type="Pfam" id="PF17814">
    <property type="entry name" value="LisH_TPL"/>
    <property type="match status" value="1"/>
</dbReference>
<evidence type="ECO:0000313" key="7">
    <source>
        <dbReference type="RefSeq" id="XP_022743742.1"/>
    </source>
</evidence>
<organism evidence="6 7">
    <name type="scientific">Durio zibethinus</name>
    <name type="common">Durian</name>
    <dbReference type="NCBI Taxonomy" id="66656"/>
    <lineage>
        <taxon>Eukaryota</taxon>
        <taxon>Viridiplantae</taxon>
        <taxon>Streptophyta</taxon>
        <taxon>Embryophyta</taxon>
        <taxon>Tracheophyta</taxon>
        <taxon>Spermatophyta</taxon>
        <taxon>Magnoliopsida</taxon>
        <taxon>eudicotyledons</taxon>
        <taxon>Gunneridae</taxon>
        <taxon>Pentapetalae</taxon>
        <taxon>rosids</taxon>
        <taxon>malvids</taxon>
        <taxon>Malvales</taxon>
        <taxon>Malvaceae</taxon>
        <taxon>Helicteroideae</taxon>
        <taxon>Durio</taxon>
    </lineage>
</organism>
<dbReference type="SMART" id="SM00668">
    <property type="entry name" value="CTLH"/>
    <property type="match status" value="1"/>
</dbReference>
<dbReference type="InterPro" id="IPR027728">
    <property type="entry name" value="Topless_fam"/>
</dbReference>
<dbReference type="InterPro" id="IPR048419">
    <property type="entry name" value="Topless_Znf"/>
</dbReference>
<dbReference type="Pfam" id="PF00400">
    <property type="entry name" value="WD40"/>
    <property type="match status" value="2"/>
</dbReference>
<evidence type="ECO:0000313" key="6">
    <source>
        <dbReference type="Proteomes" id="UP000515121"/>
    </source>
</evidence>
<dbReference type="InterPro" id="IPR006595">
    <property type="entry name" value="CTLH_C"/>
</dbReference>
<dbReference type="PANTHER" id="PTHR44083">
    <property type="entry name" value="TOPLESS-RELATED PROTEIN 1-RELATED"/>
    <property type="match status" value="1"/>
</dbReference>
<accession>A0A6P5YTX2</accession>
<dbReference type="SMART" id="SM00667">
    <property type="entry name" value="LisH"/>
    <property type="match status" value="1"/>
</dbReference>
<dbReference type="InterPro" id="IPR054532">
    <property type="entry name" value="TPL_SMU1_LisH-like"/>
</dbReference>
<dbReference type="SUPFAM" id="SSF50978">
    <property type="entry name" value="WD40 repeat-like"/>
    <property type="match status" value="1"/>
</dbReference>
<keyword evidence="1 3" id="KW-0853">WD repeat</keyword>
<dbReference type="InterPro" id="IPR015943">
    <property type="entry name" value="WD40/YVTN_repeat-like_dom_sf"/>
</dbReference>
<dbReference type="Gene3D" id="2.130.10.10">
    <property type="entry name" value="YVTN repeat-like/Quinoprotein amine dehydrogenase"/>
    <property type="match status" value="3"/>
</dbReference>
<protein>
    <submittedName>
        <fullName evidence="7">Protein TPR2-like isoform X4</fullName>
    </submittedName>
</protein>
<evidence type="ECO:0000256" key="3">
    <source>
        <dbReference type="PROSITE-ProRule" id="PRU00221"/>
    </source>
</evidence>
<dbReference type="PROSITE" id="PS50897">
    <property type="entry name" value="CTLH"/>
    <property type="match status" value="1"/>
</dbReference>
<evidence type="ECO:0000256" key="2">
    <source>
        <dbReference type="ARBA" id="ARBA00022737"/>
    </source>
</evidence>
<name>A0A6P5YTX2_DURZI</name>
<feature type="region of interest" description="Disordered" evidence="4">
    <location>
        <begin position="1073"/>
        <end position="1106"/>
    </location>
</feature>
<dbReference type="RefSeq" id="XP_022743742.1">
    <property type="nucleotide sequence ID" value="XM_022888007.1"/>
</dbReference>
<proteinExistence type="predicted"/>
<reference evidence="7" key="1">
    <citation type="submission" date="2025-08" db="UniProtKB">
        <authorList>
            <consortium name="RefSeq"/>
        </authorList>
    </citation>
    <scope>IDENTIFICATION</scope>
    <source>
        <tissue evidence="7">Fruit stalk</tissue>
    </source>
</reference>
<dbReference type="FunFam" id="2.130.10.10:FF:000558">
    <property type="entry name" value="Topless-related protein 1"/>
    <property type="match status" value="1"/>
</dbReference>
<dbReference type="Pfam" id="PF21889">
    <property type="entry name" value="TPR1-like_2nd"/>
    <property type="match status" value="1"/>
</dbReference>
<dbReference type="PROSITE" id="PS50896">
    <property type="entry name" value="LISH"/>
    <property type="match status" value="1"/>
</dbReference>
<dbReference type="InterPro" id="IPR036322">
    <property type="entry name" value="WD40_repeat_dom_sf"/>
</dbReference>
<evidence type="ECO:0000256" key="4">
    <source>
        <dbReference type="SAM" id="MobiDB-lite"/>
    </source>
</evidence>
<dbReference type="Proteomes" id="UP000515121">
    <property type="component" value="Unplaced"/>
</dbReference>
<dbReference type="PROSITE" id="PS50082">
    <property type="entry name" value="WD_REPEATS_2"/>
    <property type="match status" value="1"/>
</dbReference>
<dbReference type="PANTHER" id="PTHR44083:SF5">
    <property type="entry name" value="PROTEIN TOPLESS-RELATED PROTEIN 2"/>
    <property type="match status" value="1"/>
</dbReference>
<dbReference type="GeneID" id="111294593"/>
<sequence>MMSSLSRELVFLILQFLDEEKFKETVHKLEQESGFFFNMKHFEDQVQAGEWDEVERYLCGFTKVEDNRYSMKIFFEIRKQKYLEALDRQDRAKAVEILVKDLKVFSSFNEELFKEIAQLLTLDNFRQNEQLSKYGDTKSARNIMLVELKKLIEANPLFRDKLTFPAFKSSRLRTLINQSLNWQHQLCKNPRPNPDIKTLFTDHSCSPTTNGARPPPPMNSALVGPIAKAGTFPAIGAHGPFQPVVSPSSGAIAGWMSSGNPSLPHAATVAAGPPGLVQPSNAAAFLKHPRTPSGMPGMDYQSADSEHLMKRIRAGQSDEVSFSGVAHTPNVYSQDDLPKTVVRALNQGSNVMSMDFHPQQQTILLVGTNVGDISLWEVGSRERLVHKPFKVWDFSAVSMPLQTPPLNDAVISVNRCVWAPDGFMLGIAFSKHIVQIYQYNPMGELRQHFQIDAHVGGVNDIAFAHPNRQLCIVTCGDDKTIKVWDTVAGRRHYTFEGHEAPVYSVCPHYKENIQFIFSTAIDGKIKAWLYDGMGSRVDYDAPGFWCTTMAYSADGTRLFSCGTSKDGESHLVEWNESEGAIKRRYSGFRKRSSGVVQFDTTKNRFLAAGDEFEIKFWDMDNTTMLTAIDADGGLPASPRLRFNKEGSLLAVTTSDNGIKILSNSDGSRLLRMLESKAVDKNRGPSEPINSKQPLIVNALGPVGNAAIAPALERPDRVPPAVSISSLGTMDSSRLVDVKPRISEDTDRIKSWRIPDIIDPSHLKVLRLPDAITAGKVVRLLYTNSGLALLALASNAVHKLWKWQRSERSPLGKATAYVAPQLWQPPSGTPMTNDISDTKPAEESAACIALSKNDSYVMSASGGKVSLFNMMTFKVMTTFMSPPPAATFLAFHPQDNNIIAIGMEDSSIQIYNVRVDELCVWSIDGWEKKKSRFIQAPAGRQSPLAGETRVQFHNDQTHLLVIHESQIAIYDSKLECLRSWSPKDSLSAPISSVIYSCDGSLIYAGFCDGAIGVFDSDNLRLRCRIAPSAYIPSFSVSSNSAYAVVIAAHPSEPNQIALGMSDGAVHVVEPSDVDLKWGTTPSQDNGSIPSSSSNPSISGQPTELPSR</sequence>
<gene>
    <name evidence="7" type="primary">LOC111294593</name>
</gene>
<feature type="domain" description="CTLH" evidence="5">
    <location>
        <begin position="35"/>
        <end position="93"/>
    </location>
</feature>
<dbReference type="Pfam" id="PF21359">
    <property type="entry name" value="zf_topless"/>
    <property type="match status" value="1"/>
</dbReference>
<dbReference type="InterPro" id="IPR054080">
    <property type="entry name" value="TPR1-like_2nd"/>
</dbReference>
<dbReference type="InterPro" id="IPR011047">
    <property type="entry name" value="Quinoprotein_ADH-like_sf"/>
</dbReference>
<feature type="compositionally biased region" description="Low complexity" evidence="4">
    <location>
        <begin position="1080"/>
        <end position="1100"/>
    </location>
</feature>
<dbReference type="AlphaFoldDB" id="A0A6P5YTX2"/>
<dbReference type="SMART" id="SM00320">
    <property type="entry name" value="WD40"/>
    <property type="match status" value="10"/>
</dbReference>
<evidence type="ECO:0000256" key="1">
    <source>
        <dbReference type="ARBA" id="ARBA00022574"/>
    </source>
</evidence>